<organism evidence="2 3">
    <name type="scientific">Pseudoxanthomonas kaohsiungensis</name>
    <dbReference type="NCBI Taxonomy" id="283923"/>
    <lineage>
        <taxon>Bacteria</taxon>
        <taxon>Pseudomonadati</taxon>
        <taxon>Pseudomonadota</taxon>
        <taxon>Gammaproteobacteria</taxon>
        <taxon>Lysobacterales</taxon>
        <taxon>Lysobacteraceae</taxon>
        <taxon>Pseudoxanthomonas</taxon>
    </lineage>
</organism>
<evidence type="ECO:0000313" key="3">
    <source>
        <dbReference type="Proteomes" id="UP001597033"/>
    </source>
</evidence>
<dbReference type="InterPro" id="IPR038732">
    <property type="entry name" value="HpyO/CreE_NAD-binding"/>
</dbReference>
<keyword evidence="3" id="KW-1185">Reference proteome</keyword>
<dbReference type="Pfam" id="PF13454">
    <property type="entry name" value="NAD_binding_9"/>
    <property type="match status" value="1"/>
</dbReference>
<dbReference type="InterPro" id="IPR052189">
    <property type="entry name" value="L-asp_N-monooxygenase_NS-form"/>
</dbReference>
<feature type="domain" description="FAD-dependent urate hydroxylase HpyO/Asp monooxygenase CreE-like FAD/NAD(P)-binding" evidence="1">
    <location>
        <begin position="8"/>
        <end position="158"/>
    </location>
</feature>
<comment type="caution">
    <text evidence="2">The sequence shown here is derived from an EMBL/GenBank/DDBJ whole genome shotgun (WGS) entry which is preliminary data.</text>
</comment>
<dbReference type="RefSeq" id="WP_162376127.1">
    <property type="nucleotide sequence ID" value="NZ_JBHTKN010000005.1"/>
</dbReference>
<dbReference type="EMBL" id="JBHTKN010000005">
    <property type="protein sequence ID" value="MFD1042585.1"/>
    <property type="molecule type" value="Genomic_DNA"/>
</dbReference>
<dbReference type="PRINTS" id="PR00368">
    <property type="entry name" value="FADPNR"/>
</dbReference>
<protein>
    <submittedName>
        <fullName evidence="2">FAD/NAD(P)-binding protein</fullName>
    </submittedName>
</protein>
<dbReference type="Proteomes" id="UP001597033">
    <property type="component" value="Unassembled WGS sequence"/>
</dbReference>
<dbReference type="PANTHER" id="PTHR40254">
    <property type="entry name" value="BLR0577 PROTEIN"/>
    <property type="match status" value="1"/>
</dbReference>
<name>A0ABW3LVU6_9GAMM</name>
<evidence type="ECO:0000259" key="1">
    <source>
        <dbReference type="Pfam" id="PF13454"/>
    </source>
</evidence>
<gene>
    <name evidence="2" type="ORF">ACFQ2N_09530</name>
</gene>
<accession>A0ABW3LVU6</accession>
<evidence type="ECO:0000313" key="2">
    <source>
        <dbReference type="EMBL" id="MFD1042585.1"/>
    </source>
</evidence>
<proteinExistence type="predicted"/>
<dbReference type="PRINTS" id="PR00411">
    <property type="entry name" value="PNDRDTASEI"/>
</dbReference>
<sequence length="462" mass="49954">MQSGFDIAIVGGGASGTLAAIQCLRRAASPLRIVLFEPGGRPGRGVAYSTERPEHLLNVPSGRMSAFADRPDDFLDWLAARPGHAGSGREALARGYAPRRDYAAYLADRLEAARAASVATLEVVPQRIATLQRRHDTWRLEWPGGQAEATRVLLAAGNAPRPLPVRGSGSLARPRLVDAWDYAGVATIDAAADVCIVGTGLSMADAVVTLAANGHRGQVHLLSRHGLLPLSHACTHEVHAFEVDALHPLGTRERLRALRRQMRAAAAHGLPWQAVMERVRPHGQALWRSLPAAEQRRFLRHAARHWDIHRHRVAPAVHAVLQDLREAGRLHLHRARLDMALAGERCVQLTARTRNGGLLALDVDHVINATGLEMRVQAMRNPLLDQLLGDGHACAGAHGIGLATDREGRMLDATGDAQDDLRVIGSLRVGEAWESIAIPELRVQAEAIARDWLGDDPAAPPV</sequence>
<reference evidence="3" key="1">
    <citation type="journal article" date="2019" name="Int. J. Syst. Evol. Microbiol.">
        <title>The Global Catalogue of Microorganisms (GCM) 10K type strain sequencing project: providing services to taxonomists for standard genome sequencing and annotation.</title>
        <authorList>
            <consortium name="The Broad Institute Genomics Platform"/>
            <consortium name="The Broad Institute Genome Sequencing Center for Infectious Disease"/>
            <person name="Wu L."/>
            <person name="Ma J."/>
        </authorList>
    </citation>
    <scope>NUCLEOTIDE SEQUENCE [LARGE SCALE GENOMIC DNA]</scope>
    <source>
        <strain evidence="3">CCUG 55854</strain>
    </source>
</reference>
<dbReference type="Gene3D" id="3.50.50.60">
    <property type="entry name" value="FAD/NAD(P)-binding domain"/>
    <property type="match status" value="2"/>
</dbReference>
<dbReference type="SUPFAM" id="SSF51905">
    <property type="entry name" value="FAD/NAD(P)-binding domain"/>
    <property type="match status" value="2"/>
</dbReference>
<dbReference type="PANTHER" id="PTHR40254:SF1">
    <property type="entry name" value="BLR0577 PROTEIN"/>
    <property type="match status" value="1"/>
</dbReference>
<dbReference type="InterPro" id="IPR036188">
    <property type="entry name" value="FAD/NAD-bd_sf"/>
</dbReference>